<dbReference type="Gene3D" id="3.30.499.10">
    <property type="entry name" value="Aconitase, domain 3"/>
    <property type="match status" value="2"/>
</dbReference>
<keyword evidence="6" id="KW-0028">Amino-acid biosynthesis</keyword>
<dbReference type="NCBIfam" id="NF001614">
    <property type="entry name" value="PRK00402.1"/>
    <property type="match status" value="1"/>
</dbReference>
<proteinExistence type="inferred from homology"/>
<comment type="pathway">
    <text evidence="6">Amino-acid biosynthesis; L-leucine biosynthesis; L-leucine from 3-methyl-2-oxobutanoate: step 2/4.</text>
</comment>
<dbReference type="Pfam" id="PF00330">
    <property type="entry name" value="Aconitase"/>
    <property type="match status" value="2"/>
</dbReference>
<feature type="domain" description="Aconitase/3-isopropylmalate dehydratase large subunit alpha/beta/alpha" evidence="7">
    <location>
        <begin position="77"/>
        <end position="293"/>
    </location>
</feature>
<dbReference type="InterPro" id="IPR050067">
    <property type="entry name" value="IPM_dehydratase_rel_enz"/>
</dbReference>
<keyword evidence="4 6" id="KW-0411">Iron-sulfur</keyword>
<feature type="binding site" evidence="6">
    <location>
        <position position="369"/>
    </location>
    <ligand>
        <name>[4Fe-4S] cluster</name>
        <dbReference type="ChEBI" id="CHEBI:49883"/>
    </ligand>
</feature>
<evidence type="ECO:0000256" key="5">
    <source>
        <dbReference type="ARBA" id="ARBA00023239"/>
    </source>
</evidence>
<keyword evidence="9" id="KW-1185">Reference proteome</keyword>
<dbReference type="InterPro" id="IPR015931">
    <property type="entry name" value="Acnase/IPM_dHydase_lsu_aba_1/3"/>
</dbReference>
<dbReference type="NCBIfam" id="TIGR02086">
    <property type="entry name" value="IPMI_arch"/>
    <property type="match status" value="1"/>
</dbReference>
<evidence type="ECO:0000256" key="2">
    <source>
        <dbReference type="ARBA" id="ARBA00022723"/>
    </source>
</evidence>
<dbReference type="PROSITE" id="PS00450">
    <property type="entry name" value="ACONITASE_1"/>
    <property type="match status" value="1"/>
</dbReference>
<dbReference type="GO" id="GO:0051539">
    <property type="term" value="F:4 iron, 4 sulfur cluster binding"/>
    <property type="evidence" value="ECO:0007669"/>
    <property type="project" value="UniProtKB-KW"/>
</dbReference>
<name>A0AA48GKE5_9BACT</name>
<comment type="function">
    <text evidence="6">Catalyzes the isomerization between 2-isopropylmalate and 3-isopropylmalate, via the formation of 2-isopropylmaleate.</text>
</comment>
<dbReference type="PRINTS" id="PR00415">
    <property type="entry name" value="ACONITASE"/>
</dbReference>
<comment type="similarity">
    <text evidence="6">Belongs to the aconitase/IPM isomerase family. LeuC type 2 subfamily.</text>
</comment>
<dbReference type="InterPro" id="IPR011826">
    <property type="entry name" value="HAcnase/IPMdehydase_lsu_prok"/>
</dbReference>
<evidence type="ECO:0000256" key="4">
    <source>
        <dbReference type="ARBA" id="ARBA00023014"/>
    </source>
</evidence>
<evidence type="ECO:0000256" key="1">
    <source>
        <dbReference type="ARBA" id="ARBA00022485"/>
    </source>
</evidence>
<dbReference type="SUPFAM" id="SSF53732">
    <property type="entry name" value="Aconitase iron-sulfur domain"/>
    <property type="match status" value="1"/>
</dbReference>
<dbReference type="EC" id="4.2.1.33" evidence="6"/>
<gene>
    <name evidence="6" type="primary">leuC</name>
    <name evidence="8" type="ORF">METEAL_02240</name>
</gene>
<evidence type="ECO:0000256" key="6">
    <source>
        <dbReference type="HAMAP-Rule" id="MF_01027"/>
    </source>
</evidence>
<dbReference type="GO" id="GO:0009098">
    <property type="term" value="P:L-leucine biosynthetic process"/>
    <property type="evidence" value="ECO:0007669"/>
    <property type="project" value="UniProtKB-UniRule"/>
</dbReference>
<keyword evidence="1 6" id="KW-0004">4Fe-4S</keyword>
<dbReference type="EMBL" id="AP027080">
    <property type="protein sequence ID" value="BDU71050.1"/>
    <property type="molecule type" value="Genomic_DNA"/>
</dbReference>
<dbReference type="InterPro" id="IPR006251">
    <property type="entry name" value="Homoacnase/IPMdehydase_lsu"/>
</dbReference>
<dbReference type="NCBIfam" id="TIGR01343">
    <property type="entry name" value="hacA_fam"/>
    <property type="match status" value="1"/>
</dbReference>
<dbReference type="PANTHER" id="PTHR43822:SF2">
    <property type="entry name" value="HOMOACONITASE, MITOCHONDRIAL"/>
    <property type="match status" value="1"/>
</dbReference>
<organism evidence="8 9">
    <name type="scientific">Mesoterricola silvestris</name>
    <dbReference type="NCBI Taxonomy" id="2927979"/>
    <lineage>
        <taxon>Bacteria</taxon>
        <taxon>Pseudomonadati</taxon>
        <taxon>Acidobacteriota</taxon>
        <taxon>Holophagae</taxon>
        <taxon>Holophagales</taxon>
        <taxon>Holophagaceae</taxon>
        <taxon>Mesoterricola</taxon>
    </lineage>
</organism>
<dbReference type="GO" id="GO:0003861">
    <property type="term" value="F:3-isopropylmalate dehydratase activity"/>
    <property type="evidence" value="ECO:0007669"/>
    <property type="project" value="UniProtKB-UniRule"/>
</dbReference>
<evidence type="ECO:0000256" key="3">
    <source>
        <dbReference type="ARBA" id="ARBA00023004"/>
    </source>
</evidence>
<keyword evidence="5 6" id="KW-0456">Lyase</keyword>
<reference evidence="9" key="1">
    <citation type="journal article" date="2023" name="Int. J. Syst. Evol. Microbiol.">
        <title>Mesoterricola silvestris gen. nov., sp. nov., Mesoterricola sediminis sp. nov., Geothrix oryzae sp. nov., Geothrix edaphica sp. nov., Geothrix rubra sp. nov., and Geothrix limicola sp. nov., six novel members of Acidobacteriota isolated from soils.</title>
        <authorList>
            <person name="Itoh H."/>
            <person name="Sugisawa Y."/>
            <person name="Mise K."/>
            <person name="Xu Z."/>
            <person name="Kuniyasu M."/>
            <person name="Ushijima N."/>
            <person name="Kawano K."/>
            <person name="Kobayashi E."/>
            <person name="Shiratori Y."/>
            <person name="Masuda Y."/>
            <person name="Senoo K."/>
        </authorList>
    </citation>
    <scope>NUCLEOTIDE SEQUENCE [LARGE SCALE GENOMIC DNA]</scope>
    <source>
        <strain evidence="9">W79</strain>
    </source>
</reference>
<evidence type="ECO:0000313" key="8">
    <source>
        <dbReference type="EMBL" id="BDU71050.1"/>
    </source>
</evidence>
<dbReference type="InterPro" id="IPR018136">
    <property type="entry name" value="Aconitase_4Fe-4S_BS"/>
</dbReference>
<dbReference type="PANTHER" id="PTHR43822">
    <property type="entry name" value="HOMOACONITASE, MITOCHONDRIAL-RELATED"/>
    <property type="match status" value="1"/>
</dbReference>
<keyword evidence="6" id="KW-0100">Branched-chain amino acid biosynthesis</keyword>
<dbReference type="Proteomes" id="UP001238179">
    <property type="component" value="Chromosome"/>
</dbReference>
<dbReference type="HAMAP" id="MF_01027">
    <property type="entry name" value="LeuC_type2"/>
    <property type="match status" value="1"/>
</dbReference>
<dbReference type="PROSITE" id="PS01244">
    <property type="entry name" value="ACONITASE_2"/>
    <property type="match status" value="1"/>
</dbReference>
<feature type="binding site" evidence="6">
    <location>
        <position position="309"/>
    </location>
    <ligand>
        <name>[4Fe-4S] cluster</name>
        <dbReference type="ChEBI" id="CHEBI:49883"/>
    </ligand>
</feature>
<protein>
    <recommendedName>
        <fullName evidence="6">3-isopropylmalate dehydratase large subunit</fullName>
        <ecNumber evidence="6">4.2.1.33</ecNumber>
    </recommendedName>
    <alternativeName>
        <fullName evidence="6">Alpha-IPM isomerase</fullName>
        <shortName evidence="6">IPMI</shortName>
    </alternativeName>
    <alternativeName>
        <fullName evidence="6">Isopropylmalate isomerase</fullName>
    </alternativeName>
</protein>
<dbReference type="GO" id="GO:0046872">
    <property type="term" value="F:metal ion binding"/>
    <property type="evidence" value="ECO:0007669"/>
    <property type="project" value="UniProtKB-KW"/>
</dbReference>
<comment type="cofactor">
    <cofactor evidence="6">
        <name>[4Fe-4S] cluster</name>
        <dbReference type="ChEBI" id="CHEBI:49883"/>
    </cofactor>
    <text evidence="6">Binds 1 [4Fe-4S] cluster per subunit.</text>
</comment>
<comment type="subunit">
    <text evidence="6">Heterodimer of LeuC and LeuD.</text>
</comment>
<comment type="catalytic activity">
    <reaction evidence="6">
        <text>(2R,3S)-3-isopropylmalate = (2S)-2-isopropylmalate</text>
        <dbReference type="Rhea" id="RHEA:32287"/>
        <dbReference type="ChEBI" id="CHEBI:1178"/>
        <dbReference type="ChEBI" id="CHEBI:35121"/>
        <dbReference type="EC" id="4.2.1.33"/>
    </reaction>
</comment>
<dbReference type="InterPro" id="IPR001030">
    <property type="entry name" value="Acoase/IPM_deHydtase_lsu_aba"/>
</dbReference>
<dbReference type="KEGG" id="msil:METEAL_02240"/>
<feature type="domain" description="Aconitase/3-isopropylmalate dehydratase large subunit alpha/beta/alpha" evidence="7">
    <location>
        <begin position="298"/>
        <end position="420"/>
    </location>
</feature>
<evidence type="ECO:0000313" key="9">
    <source>
        <dbReference type="Proteomes" id="UP001238179"/>
    </source>
</evidence>
<evidence type="ECO:0000259" key="7">
    <source>
        <dbReference type="Pfam" id="PF00330"/>
    </source>
</evidence>
<sequence>MGMTVVEKILARAAGRDAVKAGDVLEPKVDLAMSHENAALVINQFEAIHEGTGIEARPWDSSRIAIIFDHRIPAESPKTATNHKKIRGFVAKHGISKFHDVRGDVGGICHQILPEYGYVRPGFVVVGTDSHTTSHGALGAFSFGVGATEMASAWTLGYAVNIEVPATIKVVVKGDFAPMVGPKDLILHLIGVLTAQGANFRVLEYHGETIRKMTTSGRLAICNMSVEAGATSGIVPADGETMRYLREEAGVTDAITPVTPDPDAVYERVVEIDVSRLAPQIACPHTVDNVKDIGLVAGKPVQQIVIGSCTNGRLDDLAIAAGILRGKKVAPGTRMLVFPASGKIFGQAMDKGYIQDFMKAGAVVMNSGCGPCLGVHEGALGDDETALSTTNRNFKGRMGNPKSEVYLCSPAVAAASAITGVITDPRHA</sequence>
<dbReference type="InterPro" id="IPR036008">
    <property type="entry name" value="Aconitase_4Fe-4S_dom"/>
</dbReference>
<keyword evidence="2 6" id="KW-0479">Metal-binding</keyword>
<keyword evidence="6" id="KW-0432">Leucine biosynthesis</keyword>
<feature type="binding site" evidence="6">
    <location>
        <position position="372"/>
    </location>
    <ligand>
        <name>[4Fe-4S] cluster</name>
        <dbReference type="ChEBI" id="CHEBI:49883"/>
    </ligand>
</feature>
<dbReference type="AlphaFoldDB" id="A0AA48GKE5"/>
<keyword evidence="3 6" id="KW-0408">Iron</keyword>
<accession>A0AA48GKE5</accession>